<keyword evidence="1" id="KW-0805">Transcription regulation</keyword>
<dbReference type="Gene3D" id="3.30.450.40">
    <property type="match status" value="1"/>
</dbReference>
<evidence type="ECO:0000256" key="2">
    <source>
        <dbReference type="ARBA" id="ARBA00023125"/>
    </source>
</evidence>
<sequence>MVPPREPDPGAVNGDTPTMRLFSLLELIAAKDQLVSLQGLVEETGLPKPTLHRMLQQLESAGLLIRQSDGRHYGTGHRLRRLAENLLLNATHHGARHTVLRRLVEELGESCNITTLSGNEVVYLDRVETPEPLRFYLRPGSRVPTHCSASGKMILSQMSPAQRRKLLAHAPLKAYTAKTITDLDAMEEEFKRIRRDGFALDDEEFLPGLVCVAVLVPAVGGGRSNMCVAVQAPVMRLTADKALSLLPALQRAAEAISRIEAEGTPEDAAEDATEDSAAS</sequence>
<proteinExistence type="predicted"/>
<keyword evidence="8" id="KW-1185">Reference proteome</keyword>
<dbReference type="InterPro" id="IPR050707">
    <property type="entry name" value="HTH_MetabolicPath_Reg"/>
</dbReference>
<dbReference type="PROSITE" id="PS51078">
    <property type="entry name" value="ICLR_ED"/>
    <property type="match status" value="1"/>
</dbReference>
<dbReference type="PANTHER" id="PTHR30136">
    <property type="entry name" value="HELIX-TURN-HELIX TRANSCRIPTIONAL REGULATOR, ICLR FAMILY"/>
    <property type="match status" value="1"/>
</dbReference>
<evidence type="ECO:0000256" key="4">
    <source>
        <dbReference type="SAM" id="MobiDB-lite"/>
    </source>
</evidence>
<dbReference type="Pfam" id="PF09339">
    <property type="entry name" value="HTH_IclR"/>
    <property type="match status" value="1"/>
</dbReference>
<evidence type="ECO:0000256" key="1">
    <source>
        <dbReference type="ARBA" id="ARBA00023015"/>
    </source>
</evidence>
<dbReference type="Pfam" id="PF01614">
    <property type="entry name" value="IclR_C"/>
    <property type="match status" value="1"/>
</dbReference>
<keyword evidence="2" id="KW-0238">DNA-binding</keyword>
<dbReference type="Gene3D" id="1.10.10.10">
    <property type="entry name" value="Winged helix-like DNA-binding domain superfamily/Winged helix DNA-binding domain"/>
    <property type="match status" value="1"/>
</dbReference>
<dbReference type="SUPFAM" id="SSF55781">
    <property type="entry name" value="GAF domain-like"/>
    <property type="match status" value="1"/>
</dbReference>
<accession>A0ABW1MQN4</accession>
<feature type="domain" description="HTH iclR-type" evidence="5">
    <location>
        <begin position="15"/>
        <end position="77"/>
    </location>
</feature>
<feature type="region of interest" description="Disordered" evidence="4">
    <location>
        <begin position="259"/>
        <end position="279"/>
    </location>
</feature>
<dbReference type="InterPro" id="IPR036390">
    <property type="entry name" value="WH_DNA-bd_sf"/>
</dbReference>
<dbReference type="EMBL" id="JBHSPX010000007">
    <property type="protein sequence ID" value="MFC6065688.1"/>
    <property type="molecule type" value="Genomic_DNA"/>
</dbReference>
<organism evidence="7 8">
    <name type="scientific">Streptomyces ochraceiscleroticus</name>
    <dbReference type="NCBI Taxonomy" id="47761"/>
    <lineage>
        <taxon>Bacteria</taxon>
        <taxon>Bacillati</taxon>
        <taxon>Actinomycetota</taxon>
        <taxon>Actinomycetes</taxon>
        <taxon>Kitasatosporales</taxon>
        <taxon>Streptomycetaceae</taxon>
        <taxon>Streptomyces</taxon>
    </lineage>
</organism>
<dbReference type="InterPro" id="IPR014757">
    <property type="entry name" value="Tscrpt_reg_IclR_C"/>
</dbReference>
<evidence type="ECO:0000313" key="8">
    <source>
        <dbReference type="Proteomes" id="UP001596139"/>
    </source>
</evidence>
<dbReference type="InterPro" id="IPR029016">
    <property type="entry name" value="GAF-like_dom_sf"/>
</dbReference>
<gene>
    <name evidence="7" type="ORF">ACFP4F_24535</name>
</gene>
<evidence type="ECO:0000259" key="5">
    <source>
        <dbReference type="PROSITE" id="PS51077"/>
    </source>
</evidence>
<dbReference type="Proteomes" id="UP001596139">
    <property type="component" value="Unassembled WGS sequence"/>
</dbReference>
<dbReference type="InterPro" id="IPR036388">
    <property type="entry name" value="WH-like_DNA-bd_sf"/>
</dbReference>
<feature type="domain" description="IclR-ED" evidence="6">
    <location>
        <begin position="78"/>
        <end position="262"/>
    </location>
</feature>
<dbReference type="PROSITE" id="PS51077">
    <property type="entry name" value="HTH_ICLR"/>
    <property type="match status" value="1"/>
</dbReference>
<comment type="caution">
    <text evidence="7">The sequence shown here is derived from an EMBL/GenBank/DDBJ whole genome shotgun (WGS) entry which is preliminary data.</text>
</comment>
<reference evidence="8" key="1">
    <citation type="journal article" date="2019" name="Int. J. Syst. Evol. Microbiol.">
        <title>The Global Catalogue of Microorganisms (GCM) 10K type strain sequencing project: providing services to taxonomists for standard genome sequencing and annotation.</title>
        <authorList>
            <consortium name="The Broad Institute Genomics Platform"/>
            <consortium name="The Broad Institute Genome Sequencing Center for Infectious Disease"/>
            <person name="Wu L."/>
            <person name="Ma J."/>
        </authorList>
    </citation>
    <scope>NUCLEOTIDE SEQUENCE [LARGE SCALE GENOMIC DNA]</scope>
    <source>
        <strain evidence="8">CGMCC 1.15180</strain>
    </source>
</reference>
<evidence type="ECO:0000256" key="3">
    <source>
        <dbReference type="ARBA" id="ARBA00023163"/>
    </source>
</evidence>
<evidence type="ECO:0000259" key="6">
    <source>
        <dbReference type="PROSITE" id="PS51078"/>
    </source>
</evidence>
<dbReference type="InterPro" id="IPR005471">
    <property type="entry name" value="Tscrpt_reg_IclR_N"/>
</dbReference>
<feature type="compositionally biased region" description="Acidic residues" evidence="4">
    <location>
        <begin position="263"/>
        <end position="279"/>
    </location>
</feature>
<protein>
    <submittedName>
        <fullName evidence="7">IclR family transcriptional regulator</fullName>
    </submittedName>
</protein>
<evidence type="ECO:0000313" key="7">
    <source>
        <dbReference type="EMBL" id="MFC6065688.1"/>
    </source>
</evidence>
<keyword evidence="3" id="KW-0804">Transcription</keyword>
<dbReference type="SMART" id="SM00346">
    <property type="entry name" value="HTH_ICLR"/>
    <property type="match status" value="1"/>
</dbReference>
<dbReference type="PANTHER" id="PTHR30136:SF24">
    <property type="entry name" value="HTH-TYPE TRANSCRIPTIONAL REPRESSOR ALLR"/>
    <property type="match status" value="1"/>
</dbReference>
<dbReference type="RefSeq" id="WP_031062702.1">
    <property type="nucleotide sequence ID" value="NZ_JBHSPX010000007.1"/>
</dbReference>
<dbReference type="SUPFAM" id="SSF46785">
    <property type="entry name" value="Winged helix' DNA-binding domain"/>
    <property type="match status" value="1"/>
</dbReference>
<name>A0ABW1MQN4_9ACTN</name>